<dbReference type="Pfam" id="PF17761">
    <property type="entry name" value="DUF1016_N"/>
    <property type="match status" value="1"/>
</dbReference>
<reference evidence="2" key="1">
    <citation type="journal article" date="2013" name="Environ. Microbiol.">
        <title>Microbiota from the distal guts of lean and obese adolescents exhibit partial functional redundancy besides clear differences in community structure.</title>
        <authorList>
            <person name="Ferrer M."/>
            <person name="Ruiz A."/>
            <person name="Lanza F."/>
            <person name="Haange S.B."/>
            <person name="Oberbach A."/>
            <person name="Till H."/>
            <person name="Bargiela R."/>
            <person name="Campoy C."/>
            <person name="Segura M.T."/>
            <person name="Richter M."/>
            <person name="von Bergen M."/>
            <person name="Seifert J."/>
            <person name="Suarez A."/>
        </authorList>
    </citation>
    <scope>NUCLEOTIDE SEQUENCE</scope>
</reference>
<dbReference type="PANTHER" id="PTHR30547:SF0">
    <property type="entry name" value="BLR8175 PROTEIN"/>
    <property type="match status" value="1"/>
</dbReference>
<accession>K1U7N5</accession>
<feature type="domain" description="YhcG N-terminal" evidence="1">
    <location>
        <begin position="22"/>
        <end position="111"/>
    </location>
</feature>
<dbReference type="InterPro" id="IPR041527">
    <property type="entry name" value="YhcG_N"/>
</dbReference>
<gene>
    <name evidence="2" type="ORF">OBE_05428</name>
</gene>
<proteinExistence type="predicted"/>
<organism evidence="2">
    <name type="scientific">human gut metagenome</name>
    <dbReference type="NCBI Taxonomy" id="408170"/>
    <lineage>
        <taxon>unclassified sequences</taxon>
        <taxon>metagenomes</taxon>
        <taxon>organismal metagenomes</taxon>
    </lineage>
</organism>
<dbReference type="AlphaFoldDB" id="K1U7N5"/>
<dbReference type="InterPro" id="IPR053148">
    <property type="entry name" value="PD-DEXK-like_domain"/>
</dbReference>
<dbReference type="EMBL" id="AJWZ01003708">
    <property type="protein sequence ID" value="EKC67481.1"/>
    <property type="molecule type" value="Genomic_DNA"/>
</dbReference>
<comment type="caution">
    <text evidence="2">The sequence shown here is derived from an EMBL/GenBank/DDBJ whole genome shotgun (WGS) entry which is preliminary data.</text>
</comment>
<name>K1U7N5_9ZZZZ</name>
<feature type="non-terminal residue" evidence="2">
    <location>
        <position position="137"/>
    </location>
</feature>
<dbReference type="PANTHER" id="PTHR30547">
    <property type="entry name" value="UNCHARACTERIZED PROTEIN YHCG-RELATED"/>
    <property type="match status" value="1"/>
</dbReference>
<sequence>MYMEQQVIPSDYTQYAEAVEIIKHAIERCRYRSAAAVNKETLSLYFGVGKFVSENSRIGCWGTKALPTISKLLQRELPGLHGFSESGLKRMRSFYEEWRTFLIRPTVLGELENHSSEKGTALIHPTALGELDIDEHL</sequence>
<evidence type="ECO:0000259" key="1">
    <source>
        <dbReference type="Pfam" id="PF17761"/>
    </source>
</evidence>
<evidence type="ECO:0000313" key="2">
    <source>
        <dbReference type="EMBL" id="EKC67481.1"/>
    </source>
</evidence>
<protein>
    <submittedName>
        <fullName evidence="2">Protein containing DUF1016</fullName>
    </submittedName>
</protein>